<protein>
    <submittedName>
        <fullName evidence="1">DUF1569 domain-containing protein</fullName>
    </submittedName>
</protein>
<dbReference type="KEGG" id="tpsc:RBB77_15420"/>
<dbReference type="EMBL" id="CP132942">
    <property type="protein sequence ID" value="XCB31831.1"/>
    <property type="molecule type" value="Genomic_DNA"/>
</dbReference>
<reference evidence="1" key="1">
    <citation type="submission" date="2023-08" db="EMBL/GenBank/DDBJ databases">
        <authorList>
            <person name="Messyasz A."/>
            <person name="Mannisto M.K."/>
            <person name="Kerkhof L.J."/>
            <person name="Haggblom M."/>
        </authorList>
    </citation>
    <scope>NUCLEOTIDE SEQUENCE</scope>
    <source>
        <strain evidence="1">X5P6</strain>
    </source>
</reference>
<dbReference type="AlphaFoldDB" id="A0AAU7ZLG5"/>
<dbReference type="InterPro" id="IPR034660">
    <property type="entry name" value="DinB/YfiT-like"/>
</dbReference>
<sequence length="150" mass="16666">MKSLFEVGTVEEVKGRMALLRADSARQWGKMNAAQAMEHCARGMELALGDRLPPRLLIGRILGPIIKSKAFVDGEPMRRNSPTVPGLAVAVETDFVQGRERLCGLVDRFVASGPGGCTDHPHSFFGRLTPDEWSAWMYKHLDHHLRQFGV</sequence>
<organism evidence="1">
    <name type="scientific">Tunturiibacter psychrotolerans</name>
    <dbReference type="NCBI Taxonomy" id="3069686"/>
    <lineage>
        <taxon>Bacteria</taxon>
        <taxon>Pseudomonadati</taxon>
        <taxon>Acidobacteriota</taxon>
        <taxon>Terriglobia</taxon>
        <taxon>Terriglobales</taxon>
        <taxon>Acidobacteriaceae</taxon>
        <taxon>Tunturiibacter</taxon>
    </lineage>
</organism>
<evidence type="ECO:0000313" key="1">
    <source>
        <dbReference type="EMBL" id="XCB31831.1"/>
    </source>
</evidence>
<dbReference type="Pfam" id="PF07606">
    <property type="entry name" value="DUF1569"/>
    <property type="match status" value="1"/>
</dbReference>
<accession>A0AAU7ZLG5</accession>
<proteinExistence type="predicted"/>
<dbReference type="Gene3D" id="1.20.120.450">
    <property type="entry name" value="dinb family like domain"/>
    <property type="match status" value="1"/>
</dbReference>
<gene>
    <name evidence="1" type="ORF">RBB77_15420</name>
</gene>
<name>A0AAU7ZLG5_9BACT</name>
<dbReference type="InterPro" id="IPR011463">
    <property type="entry name" value="DUF1569"/>
</dbReference>
<dbReference type="RefSeq" id="WP_353062674.1">
    <property type="nucleotide sequence ID" value="NZ_CP132942.1"/>
</dbReference>
<reference evidence="1" key="2">
    <citation type="journal article" date="2024" name="Environ. Microbiol.">
        <title>Genome analysis and description of Tunturibacter gen. nov. expands the diversity of Terriglobia in tundra soils.</title>
        <authorList>
            <person name="Messyasz A."/>
            <person name="Mannisto M.K."/>
            <person name="Kerkhof L.J."/>
            <person name="Haggblom M.M."/>
        </authorList>
    </citation>
    <scope>NUCLEOTIDE SEQUENCE</scope>
    <source>
        <strain evidence="1">X5P6</strain>
    </source>
</reference>